<protein>
    <submittedName>
        <fullName evidence="2">Uncharacterized protein</fullName>
    </submittedName>
</protein>
<dbReference type="GO" id="GO:0017025">
    <property type="term" value="F:TBP-class protein binding"/>
    <property type="evidence" value="ECO:0007669"/>
    <property type="project" value="TreeGrafter"/>
</dbReference>
<evidence type="ECO:0000313" key="2">
    <source>
        <dbReference type="EMBL" id="KAH6691669.1"/>
    </source>
</evidence>
<dbReference type="Proteomes" id="UP000770015">
    <property type="component" value="Unassembled WGS sequence"/>
</dbReference>
<dbReference type="GO" id="GO:0042790">
    <property type="term" value="P:nucleolar large rRNA transcription by RNA polymerase I"/>
    <property type="evidence" value="ECO:0007669"/>
    <property type="project" value="TreeGrafter"/>
</dbReference>
<dbReference type="GO" id="GO:0070860">
    <property type="term" value="C:RNA polymerase I core factor complex"/>
    <property type="evidence" value="ECO:0007669"/>
    <property type="project" value="TreeGrafter"/>
</dbReference>
<dbReference type="EMBL" id="JAGSXJ010000005">
    <property type="protein sequence ID" value="KAH6691669.1"/>
    <property type="molecule type" value="Genomic_DNA"/>
</dbReference>
<keyword evidence="3" id="KW-1185">Reference proteome</keyword>
<accession>A0A9P9AD12</accession>
<evidence type="ECO:0000256" key="1">
    <source>
        <dbReference type="SAM" id="MobiDB-lite"/>
    </source>
</evidence>
<dbReference type="InterPro" id="IPR053029">
    <property type="entry name" value="RNA_pol_I-specific_init_factor"/>
</dbReference>
<feature type="compositionally biased region" description="Acidic residues" evidence="1">
    <location>
        <begin position="104"/>
        <end position="114"/>
    </location>
</feature>
<feature type="region of interest" description="Disordered" evidence="1">
    <location>
        <begin position="56"/>
        <end position="121"/>
    </location>
</feature>
<dbReference type="PANTHER" id="PTHR28244:SF1">
    <property type="entry name" value="RNA POLYMERASE I-SPECIFIC TRANSCRIPTION INITIATION FACTOR RRN11"/>
    <property type="match status" value="1"/>
</dbReference>
<gene>
    <name evidence="2" type="ORF">F5X68DRAFT_274200</name>
</gene>
<dbReference type="PANTHER" id="PTHR28244">
    <property type="entry name" value="RNA POLYMERASE I-SPECIFIC TRANSCRIPTION INITIATION FACTOR RRN11"/>
    <property type="match status" value="1"/>
</dbReference>
<feature type="region of interest" description="Disordered" evidence="1">
    <location>
        <begin position="187"/>
        <end position="206"/>
    </location>
</feature>
<name>A0A9P9AD12_9PEZI</name>
<feature type="compositionally biased region" description="Low complexity" evidence="1">
    <location>
        <begin position="12"/>
        <end position="29"/>
    </location>
</feature>
<organism evidence="2 3">
    <name type="scientific">Plectosphaerella plurivora</name>
    <dbReference type="NCBI Taxonomy" id="936078"/>
    <lineage>
        <taxon>Eukaryota</taxon>
        <taxon>Fungi</taxon>
        <taxon>Dikarya</taxon>
        <taxon>Ascomycota</taxon>
        <taxon>Pezizomycotina</taxon>
        <taxon>Sordariomycetes</taxon>
        <taxon>Hypocreomycetidae</taxon>
        <taxon>Glomerellales</taxon>
        <taxon>Plectosphaerellaceae</taxon>
        <taxon>Plectosphaerella</taxon>
    </lineage>
</organism>
<dbReference type="AlphaFoldDB" id="A0A9P9AD12"/>
<feature type="compositionally biased region" description="Basic residues" evidence="1">
    <location>
        <begin position="1"/>
        <end position="11"/>
    </location>
</feature>
<sequence length="441" mass="49514">MERSGVKRKRSGSSLPTSSQSQSQFPGGSINPLSHTPSTLSQFLVAGLADSEKVPSKVLKHFPHGPWRDASSRRKRRARRGSSVASSVDSDGHTSSGDITSTDGETDFETEADDTSSRLPKDKKYAAERAALRPLAQSVAIFLSRGDIPSAKRAYGLLMRSKISGKRVDIRRNNYWELGAEILMREQPPEEHAWGPESSSEEPTQRRAIYPLANVPKVKDYFDDLIRNYPYHKTAKAAASAMQFHPAVLSYEMYQAHAHYAQALEQAEADARDWRANLDNLDFGMENGEDLGVLRDDYSEPLQRRRSFGSPSAEQEAQLLQAKDGIRVQTLASMREMMERMDRLLEDPSFSRSGELLRLIGVLALYMADLTTPFSDLTPQQLHEAEMRKEREREKARRLFQRAIERGATVADPVKEALGLEVKKRVSEPTYSSLPYRGSQI</sequence>
<comment type="caution">
    <text evidence="2">The sequence shown here is derived from an EMBL/GenBank/DDBJ whole genome shotgun (WGS) entry which is preliminary data.</text>
</comment>
<feature type="compositionally biased region" description="Polar residues" evidence="1">
    <location>
        <begin position="93"/>
        <end position="103"/>
    </location>
</feature>
<reference evidence="2" key="1">
    <citation type="journal article" date="2021" name="Nat. Commun.">
        <title>Genetic determinants of endophytism in the Arabidopsis root mycobiome.</title>
        <authorList>
            <person name="Mesny F."/>
            <person name="Miyauchi S."/>
            <person name="Thiergart T."/>
            <person name="Pickel B."/>
            <person name="Atanasova L."/>
            <person name="Karlsson M."/>
            <person name="Huettel B."/>
            <person name="Barry K.W."/>
            <person name="Haridas S."/>
            <person name="Chen C."/>
            <person name="Bauer D."/>
            <person name="Andreopoulos W."/>
            <person name="Pangilinan J."/>
            <person name="LaButti K."/>
            <person name="Riley R."/>
            <person name="Lipzen A."/>
            <person name="Clum A."/>
            <person name="Drula E."/>
            <person name="Henrissat B."/>
            <person name="Kohler A."/>
            <person name="Grigoriev I.V."/>
            <person name="Martin F.M."/>
            <person name="Hacquard S."/>
        </authorList>
    </citation>
    <scope>NUCLEOTIDE SEQUENCE</scope>
    <source>
        <strain evidence="2">MPI-SDFR-AT-0117</strain>
    </source>
</reference>
<dbReference type="GO" id="GO:0001164">
    <property type="term" value="F:RNA polymerase I core promoter sequence-specific DNA binding"/>
    <property type="evidence" value="ECO:0007669"/>
    <property type="project" value="TreeGrafter"/>
</dbReference>
<feature type="region of interest" description="Disordered" evidence="1">
    <location>
        <begin position="1"/>
        <end position="37"/>
    </location>
</feature>
<proteinExistence type="predicted"/>
<dbReference type="OrthoDB" id="2159786at2759"/>
<evidence type="ECO:0000313" key="3">
    <source>
        <dbReference type="Proteomes" id="UP000770015"/>
    </source>
</evidence>